<accession>A0AAF0YPJ0</accession>
<evidence type="ECO:0000313" key="3">
    <source>
        <dbReference type="Proteomes" id="UP000234560"/>
    </source>
</evidence>
<dbReference type="KEGG" id="cpyr:CYJ47_06975"/>
<reference evidence="2" key="1">
    <citation type="submission" date="2017-12" db="EMBL/GenBank/DDBJ databases">
        <authorList>
            <person name="Thomas-White K."/>
            <person name="Wolfe A.J."/>
        </authorList>
    </citation>
    <scope>NUCLEOTIDE SEQUENCE</scope>
    <source>
        <strain evidence="2">UMB0763</strain>
    </source>
</reference>
<sequence>MEIAQYGRAKRKKGELHMGTRQTGLLRLAASAVVVLSLCTGTCAHAMPMDVAGKPQTQDETAAHGVDKHSPAGDSDDGVSSTTSSDKPDLFYWGEKVSYGDGSDEVAVFFDPRFWPTKELMNDDIVDGLLADSGATPAQQEILRTSAHSLQLLAAGKAVFVAAVTLLGLAGAYAVGNGLLPQLPALQLPQLPALQLPFE</sequence>
<proteinExistence type="predicted"/>
<gene>
    <name evidence="2" type="ORF">CYJ47_06975</name>
</gene>
<name>A0AAF0YPJ0_9CORY</name>
<dbReference type="Proteomes" id="UP000234560">
    <property type="component" value="Chromosome"/>
</dbReference>
<organism evidence="2 3">
    <name type="scientific">Corynebacterium pyruviciproducens</name>
    <dbReference type="NCBI Taxonomy" id="598660"/>
    <lineage>
        <taxon>Bacteria</taxon>
        <taxon>Bacillati</taxon>
        <taxon>Actinomycetota</taxon>
        <taxon>Actinomycetes</taxon>
        <taxon>Mycobacteriales</taxon>
        <taxon>Corynebacteriaceae</taxon>
        <taxon>Corynebacterium</taxon>
    </lineage>
</organism>
<dbReference type="EMBL" id="CP136958">
    <property type="protein sequence ID" value="WOT01045.1"/>
    <property type="molecule type" value="Genomic_DNA"/>
</dbReference>
<evidence type="ECO:0000256" key="1">
    <source>
        <dbReference type="SAM" id="MobiDB-lite"/>
    </source>
</evidence>
<evidence type="ECO:0000313" key="2">
    <source>
        <dbReference type="EMBL" id="WOT01045.1"/>
    </source>
</evidence>
<feature type="compositionally biased region" description="Basic and acidic residues" evidence="1">
    <location>
        <begin position="61"/>
        <end position="71"/>
    </location>
</feature>
<protein>
    <submittedName>
        <fullName evidence="2">Uncharacterized protein</fullName>
    </submittedName>
</protein>
<reference evidence="2" key="2">
    <citation type="submission" date="2023-10" db="EMBL/GenBank/DDBJ databases">
        <authorList>
            <person name="Choi B."/>
        </authorList>
    </citation>
    <scope>NUCLEOTIDE SEQUENCE</scope>
    <source>
        <strain evidence="2">UMB0763</strain>
    </source>
</reference>
<feature type="region of interest" description="Disordered" evidence="1">
    <location>
        <begin position="55"/>
        <end position="85"/>
    </location>
</feature>
<dbReference type="AlphaFoldDB" id="A0AAF0YPJ0"/>
<dbReference type="RefSeq" id="WP_180805377.1">
    <property type="nucleotide sequence ID" value="NZ_CP136958.1"/>
</dbReference>